<dbReference type="GeneID" id="108683363"/>
<keyword evidence="1" id="KW-0677">Repeat</keyword>
<dbReference type="SUPFAM" id="SSF47473">
    <property type="entry name" value="EF-hand"/>
    <property type="match status" value="1"/>
</dbReference>
<dbReference type="Gene3D" id="1.10.238.10">
    <property type="entry name" value="EF-hand"/>
    <property type="match status" value="2"/>
</dbReference>
<dbReference type="OrthoDB" id="26525at2759"/>
<evidence type="ECO:0000313" key="3">
    <source>
        <dbReference type="Proteomes" id="UP000694843"/>
    </source>
</evidence>
<dbReference type="FunFam" id="1.10.238.10:FF:000001">
    <property type="entry name" value="Calmodulin 1"/>
    <property type="match status" value="1"/>
</dbReference>
<dbReference type="KEGG" id="hazt:108683363"/>
<evidence type="ECO:0000256" key="1">
    <source>
        <dbReference type="ARBA" id="ARBA00022737"/>
    </source>
</evidence>
<dbReference type="Pfam" id="PF13499">
    <property type="entry name" value="EF-hand_7"/>
    <property type="match status" value="1"/>
</dbReference>
<evidence type="ECO:0000313" key="4">
    <source>
        <dbReference type="RefSeq" id="XP_018028166.1"/>
    </source>
</evidence>
<dbReference type="CDD" id="cd00051">
    <property type="entry name" value="EFh"/>
    <property type="match status" value="1"/>
</dbReference>
<dbReference type="PANTHER" id="PTHR23048">
    <property type="entry name" value="MYOSIN LIGHT CHAIN 1, 3"/>
    <property type="match status" value="1"/>
</dbReference>
<dbReference type="InterPro" id="IPR011992">
    <property type="entry name" value="EF-hand-dom_pair"/>
</dbReference>
<dbReference type="InterPro" id="IPR002048">
    <property type="entry name" value="EF_hand_dom"/>
</dbReference>
<name>A0A8B7PRP4_HYAAZ</name>
<feature type="domain" description="EF-hand" evidence="2">
    <location>
        <begin position="8"/>
        <end position="43"/>
    </location>
</feature>
<accession>A0A8B7PRP4</accession>
<dbReference type="OMA" id="IECTELI"/>
<dbReference type="RefSeq" id="XP_018028166.1">
    <property type="nucleotide sequence ID" value="XM_018172677.2"/>
</dbReference>
<sequence>MASDLDEQTLHALRKAFALADPGKSGHIDVSVVRTSLASAGVSAEEEDLQAALSQVDLTDGRVTWDTYVLLAASFLDEDDEETIVAELKEAFRMYDKEGRGYITTKVLREILKELDNKITEKDMDEIIDDVDEEGNGRIDFTNFKHLML</sequence>
<proteinExistence type="predicted"/>
<reference evidence="4" key="1">
    <citation type="submission" date="2025-08" db="UniProtKB">
        <authorList>
            <consortium name="RefSeq"/>
        </authorList>
    </citation>
    <scope>IDENTIFICATION</scope>
</reference>
<evidence type="ECO:0000259" key="2">
    <source>
        <dbReference type="PROSITE" id="PS50222"/>
    </source>
</evidence>
<dbReference type="PANTHER" id="PTHR23048:SF0">
    <property type="entry name" value="CALMODULIN LIKE 3"/>
    <property type="match status" value="1"/>
</dbReference>
<dbReference type="InterPro" id="IPR050230">
    <property type="entry name" value="CALM/Myosin/TropC-like"/>
</dbReference>
<keyword evidence="3" id="KW-1185">Reference proteome</keyword>
<protein>
    <submittedName>
        <fullName evidence="4">Troponin C, isotype gamma</fullName>
    </submittedName>
</protein>
<dbReference type="SMART" id="SM00054">
    <property type="entry name" value="EFh"/>
    <property type="match status" value="3"/>
</dbReference>
<gene>
    <name evidence="4" type="primary">LOC108683363</name>
</gene>
<dbReference type="AlphaFoldDB" id="A0A8B7PRP4"/>
<dbReference type="GO" id="GO:0016460">
    <property type="term" value="C:myosin II complex"/>
    <property type="evidence" value="ECO:0007669"/>
    <property type="project" value="TreeGrafter"/>
</dbReference>
<dbReference type="Proteomes" id="UP000694843">
    <property type="component" value="Unplaced"/>
</dbReference>
<organism evidence="3 4">
    <name type="scientific">Hyalella azteca</name>
    <name type="common">Amphipod</name>
    <dbReference type="NCBI Taxonomy" id="294128"/>
    <lineage>
        <taxon>Eukaryota</taxon>
        <taxon>Metazoa</taxon>
        <taxon>Ecdysozoa</taxon>
        <taxon>Arthropoda</taxon>
        <taxon>Crustacea</taxon>
        <taxon>Multicrustacea</taxon>
        <taxon>Malacostraca</taxon>
        <taxon>Eumalacostraca</taxon>
        <taxon>Peracarida</taxon>
        <taxon>Amphipoda</taxon>
        <taxon>Senticaudata</taxon>
        <taxon>Talitrida</taxon>
        <taxon>Talitroidea</taxon>
        <taxon>Hyalellidae</taxon>
        <taxon>Hyalella</taxon>
    </lineage>
</organism>
<feature type="domain" description="EF-hand" evidence="2">
    <location>
        <begin position="119"/>
        <end position="149"/>
    </location>
</feature>
<dbReference type="PROSITE" id="PS50222">
    <property type="entry name" value="EF_HAND_2"/>
    <property type="match status" value="3"/>
</dbReference>
<dbReference type="GO" id="GO:0005509">
    <property type="term" value="F:calcium ion binding"/>
    <property type="evidence" value="ECO:0007669"/>
    <property type="project" value="InterPro"/>
</dbReference>
<feature type="domain" description="EF-hand" evidence="2">
    <location>
        <begin position="83"/>
        <end position="118"/>
    </location>
</feature>